<feature type="compositionally biased region" description="Basic and acidic residues" evidence="1">
    <location>
        <begin position="51"/>
        <end position="61"/>
    </location>
</feature>
<proteinExistence type="predicted"/>
<reference evidence="2" key="1">
    <citation type="submission" date="2023-03" db="EMBL/GenBank/DDBJ databases">
        <title>Massive genome expansion in bonnet fungi (Mycena s.s.) driven by repeated elements and novel gene families across ecological guilds.</title>
        <authorList>
            <consortium name="Lawrence Berkeley National Laboratory"/>
            <person name="Harder C.B."/>
            <person name="Miyauchi S."/>
            <person name="Viragh M."/>
            <person name="Kuo A."/>
            <person name="Thoen E."/>
            <person name="Andreopoulos B."/>
            <person name="Lu D."/>
            <person name="Skrede I."/>
            <person name="Drula E."/>
            <person name="Henrissat B."/>
            <person name="Morin E."/>
            <person name="Kohler A."/>
            <person name="Barry K."/>
            <person name="LaButti K."/>
            <person name="Morin E."/>
            <person name="Salamov A."/>
            <person name="Lipzen A."/>
            <person name="Mereny Z."/>
            <person name="Hegedus B."/>
            <person name="Baldrian P."/>
            <person name="Stursova M."/>
            <person name="Weitz H."/>
            <person name="Taylor A."/>
            <person name="Grigoriev I.V."/>
            <person name="Nagy L.G."/>
            <person name="Martin F."/>
            <person name="Kauserud H."/>
        </authorList>
    </citation>
    <scope>NUCLEOTIDE SEQUENCE</scope>
    <source>
        <strain evidence="2">CBHHK182m</strain>
    </source>
</reference>
<feature type="compositionally biased region" description="Basic and acidic residues" evidence="1">
    <location>
        <begin position="133"/>
        <end position="153"/>
    </location>
</feature>
<evidence type="ECO:0000313" key="3">
    <source>
        <dbReference type="Proteomes" id="UP001215598"/>
    </source>
</evidence>
<feature type="compositionally biased region" description="Basic and acidic residues" evidence="1">
    <location>
        <begin position="1"/>
        <end position="38"/>
    </location>
</feature>
<organism evidence="2 3">
    <name type="scientific">Mycena metata</name>
    <dbReference type="NCBI Taxonomy" id="1033252"/>
    <lineage>
        <taxon>Eukaryota</taxon>
        <taxon>Fungi</taxon>
        <taxon>Dikarya</taxon>
        <taxon>Basidiomycota</taxon>
        <taxon>Agaricomycotina</taxon>
        <taxon>Agaricomycetes</taxon>
        <taxon>Agaricomycetidae</taxon>
        <taxon>Agaricales</taxon>
        <taxon>Marasmiineae</taxon>
        <taxon>Mycenaceae</taxon>
        <taxon>Mycena</taxon>
    </lineage>
</organism>
<dbReference type="EMBL" id="JARKIB010000030">
    <property type="protein sequence ID" value="KAJ7763366.1"/>
    <property type="molecule type" value="Genomic_DNA"/>
</dbReference>
<feature type="compositionally biased region" description="Basic and acidic residues" evidence="1">
    <location>
        <begin position="88"/>
        <end position="100"/>
    </location>
</feature>
<name>A0AAD7JGK0_9AGAR</name>
<dbReference type="AlphaFoldDB" id="A0AAD7JGK0"/>
<protein>
    <submittedName>
        <fullName evidence="2">Uncharacterized protein</fullName>
    </submittedName>
</protein>
<evidence type="ECO:0000313" key="2">
    <source>
        <dbReference type="EMBL" id="KAJ7763366.1"/>
    </source>
</evidence>
<gene>
    <name evidence="2" type="ORF">B0H16DRAFT_1455217</name>
</gene>
<dbReference type="Proteomes" id="UP001215598">
    <property type="component" value="Unassembled WGS sequence"/>
</dbReference>
<sequence>MKRRNLDEVKRSGDKDEAQIRHDGRDGVRAYAYHRGDRVAAMPPTSTVLDAQKERKREHINGRRHRVQHRSDASAPWTRQKITAPTDDSSRSEKESKYEDGAADATPAMGTMRGPRVSSKETSRRVGANSMHRHPELPKAEKRKPNDGGREQKAAPGWPPHIPHTASRPVCVTPGQNRRQGFVLIQGKSRKGAGRRNKDCQWGQGEKAEEEEIHRGKRAYVRA</sequence>
<feature type="region of interest" description="Disordered" evidence="1">
    <location>
        <begin position="1"/>
        <end position="210"/>
    </location>
</feature>
<comment type="caution">
    <text evidence="2">The sequence shown here is derived from an EMBL/GenBank/DDBJ whole genome shotgun (WGS) entry which is preliminary data.</text>
</comment>
<evidence type="ECO:0000256" key="1">
    <source>
        <dbReference type="SAM" id="MobiDB-lite"/>
    </source>
</evidence>
<keyword evidence="3" id="KW-1185">Reference proteome</keyword>
<accession>A0AAD7JGK0</accession>